<gene>
    <name evidence="2" type="ORF">GWK47_033731</name>
</gene>
<feature type="compositionally biased region" description="Basic residues" evidence="1">
    <location>
        <begin position="12"/>
        <end position="28"/>
    </location>
</feature>
<feature type="region of interest" description="Disordered" evidence="1">
    <location>
        <begin position="54"/>
        <end position="81"/>
    </location>
</feature>
<dbReference type="EMBL" id="JACEEZ010002911">
    <property type="protein sequence ID" value="KAG0727871.1"/>
    <property type="molecule type" value="Genomic_DNA"/>
</dbReference>
<dbReference type="Proteomes" id="UP000770661">
    <property type="component" value="Unassembled WGS sequence"/>
</dbReference>
<sequence length="175" mass="19469">MRSSKMASPIRFSKKGTRGWRRMTRSATRRNPTPFADPLQSVMKSRSFLGLRRTESLPHSSISRDHGHKRTQLEGNPRQLPPSHLQLVMEGADLHGVDGLGHPSGHVGLLLRGRPPLAGDDLFVVFAWRVPTVKQTFQVTEHSKAVSFFVGWPRAVGVRGCGRLWSTKANDSRAS</sequence>
<keyword evidence="3" id="KW-1185">Reference proteome</keyword>
<proteinExistence type="predicted"/>
<accession>A0A8J4YPJ1</accession>
<feature type="region of interest" description="Disordered" evidence="1">
    <location>
        <begin position="1"/>
        <end position="38"/>
    </location>
</feature>
<evidence type="ECO:0000313" key="3">
    <source>
        <dbReference type="Proteomes" id="UP000770661"/>
    </source>
</evidence>
<dbReference type="AlphaFoldDB" id="A0A8J4YPJ1"/>
<comment type="caution">
    <text evidence="2">The sequence shown here is derived from an EMBL/GenBank/DDBJ whole genome shotgun (WGS) entry which is preliminary data.</text>
</comment>
<name>A0A8J4YPJ1_CHIOP</name>
<protein>
    <submittedName>
        <fullName evidence="2">Uncharacterized protein</fullName>
    </submittedName>
</protein>
<organism evidence="2 3">
    <name type="scientific">Chionoecetes opilio</name>
    <name type="common">Atlantic snow crab</name>
    <name type="synonym">Cancer opilio</name>
    <dbReference type="NCBI Taxonomy" id="41210"/>
    <lineage>
        <taxon>Eukaryota</taxon>
        <taxon>Metazoa</taxon>
        <taxon>Ecdysozoa</taxon>
        <taxon>Arthropoda</taxon>
        <taxon>Crustacea</taxon>
        <taxon>Multicrustacea</taxon>
        <taxon>Malacostraca</taxon>
        <taxon>Eumalacostraca</taxon>
        <taxon>Eucarida</taxon>
        <taxon>Decapoda</taxon>
        <taxon>Pleocyemata</taxon>
        <taxon>Brachyura</taxon>
        <taxon>Eubrachyura</taxon>
        <taxon>Majoidea</taxon>
        <taxon>Majidae</taxon>
        <taxon>Chionoecetes</taxon>
    </lineage>
</organism>
<reference evidence="2" key="1">
    <citation type="submission" date="2020-07" db="EMBL/GenBank/DDBJ databases">
        <title>The High-quality genome of the commercially important snow crab, Chionoecetes opilio.</title>
        <authorList>
            <person name="Jeong J.-H."/>
            <person name="Ryu S."/>
        </authorList>
    </citation>
    <scope>NUCLEOTIDE SEQUENCE</scope>
    <source>
        <strain evidence="2">MADBK_172401_WGS</strain>
        <tissue evidence="2">Digestive gland</tissue>
    </source>
</reference>
<evidence type="ECO:0000313" key="2">
    <source>
        <dbReference type="EMBL" id="KAG0727871.1"/>
    </source>
</evidence>
<evidence type="ECO:0000256" key="1">
    <source>
        <dbReference type="SAM" id="MobiDB-lite"/>
    </source>
</evidence>